<proteinExistence type="predicted"/>
<comment type="caution">
    <text evidence="2">The sequence shown here is derived from an EMBL/GenBank/DDBJ whole genome shotgun (WGS) entry which is preliminary data.</text>
</comment>
<keyword evidence="3" id="KW-1185">Reference proteome</keyword>
<dbReference type="EMBL" id="JADGJH010003134">
    <property type="protein sequence ID" value="KAJ3093249.1"/>
    <property type="molecule type" value="Genomic_DNA"/>
</dbReference>
<feature type="compositionally biased region" description="Polar residues" evidence="1">
    <location>
        <begin position="51"/>
        <end position="61"/>
    </location>
</feature>
<evidence type="ECO:0000256" key="1">
    <source>
        <dbReference type="SAM" id="MobiDB-lite"/>
    </source>
</evidence>
<name>A0AAD5SR28_9FUNG</name>
<reference evidence="2" key="1">
    <citation type="submission" date="2020-05" db="EMBL/GenBank/DDBJ databases">
        <title>Phylogenomic resolution of chytrid fungi.</title>
        <authorList>
            <person name="Stajich J.E."/>
            <person name="Amses K."/>
            <person name="Simmons R."/>
            <person name="Seto K."/>
            <person name="Myers J."/>
            <person name="Bonds A."/>
            <person name="Quandt C.A."/>
            <person name="Barry K."/>
            <person name="Liu P."/>
            <person name="Grigoriev I."/>
            <person name="Longcore J.E."/>
            <person name="James T.Y."/>
        </authorList>
    </citation>
    <scope>NUCLEOTIDE SEQUENCE</scope>
    <source>
        <strain evidence="2">JEL0513</strain>
    </source>
</reference>
<dbReference type="AlphaFoldDB" id="A0AAD5SR28"/>
<evidence type="ECO:0000313" key="3">
    <source>
        <dbReference type="Proteomes" id="UP001211907"/>
    </source>
</evidence>
<evidence type="ECO:0008006" key="4">
    <source>
        <dbReference type="Google" id="ProtNLM"/>
    </source>
</evidence>
<evidence type="ECO:0000313" key="2">
    <source>
        <dbReference type="EMBL" id="KAJ3093249.1"/>
    </source>
</evidence>
<protein>
    <recommendedName>
        <fullName evidence="4">Vezatin</fullName>
    </recommendedName>
</protein>
<dbReference type="Proteomes" id="UP001211907">
    <property type="component" value="Unassembled WGS sequence"/>
</dbReference>
<feature type="region of interest" description="Disordered" evidence="1">
    <location>
        <begin position="1"/>
        <end position="61"/>
    </location>
</feature>
<feature type="compositionally biased region" description="Basic and acidic residues" evidence="1">
    <location>
        <begin position="33"/>
        <end position="50"/>
    </location>
</feature>
<gene>
    <name evidence="2" type="ORF">HK100_006736</name>
</gene>
<sequence length="536" mass="59568">MEEIDPDGPFAFLLENDGNDEYYNFNGENDENGESKDYTPQENRAVDSYHETPSQKQPRVLQQSTVSSSGILAETIAAFTAQQLHSLSSWAAATSQPVPFNLSANVDYPIGLTLLVVPAILGLSLYPFSRIDALLCLVPPVLALTKQAIIARRKANCRSVIAAFNALQISATRFDQVCHSALKFILEIELVSRGFNVTPNTTNVNPDKQSNSSTMTLLRCQILRATLHSAISSSIASIDTATTQLESIAALTPHWSLNDIQDLRVINDAKRDMLSATAPMVLEALKLEVVELKLRRVWFLQRFIRVREFDEAFEKTNTATNTAVGVFEDTMAVLNADTVVQRFVKAAAVLNKMAEQFDGFRNSIEFSLSEEANLLTFSTAAESKKEPKQIESLIQFQLTSLSNDITSLTDVIAQCQQTVESHFFAVAGVVFDNNDAQSTVKDWKAVDEMDGVCEGQRAFNDFSSRLEDVGEEEIFEGVPEDEVVQKKVPLSRQERIHIQKQRREEEANERASAQLSMRMVAELKTVLSFRKPAVGQ</sequence>
<organism evidence="2 3">
    <name type="scientific">Physocladia obscura</name>
    <dbReference type="NCBI Taxonomy" id="109957"/>
    <lineage>
        <taxon>Eukaryota</taxon>
        <taxon>Fungi</taxon>
        <taxon>Fungi incertae sedis</taxon>
        <taxon>Chytridiomycota</taxon>
        <taxon>Chytridiomycota incertae sedis</taxon>
        <taxon>Chytridiomycetes</taxon>
        <taxon>Chytridiales</taxon>
        <taxon>Chytriomycetaceae</taxon>
        <taxon>Physocladia</taxon>
    </lineage>
</organism>
<accession>A0AAD5SR28</accession>